<dbReference type="Proteomes" id="UP000012101">
    <property type="component" value="Unassembled WGS sequence"/>
</dbReference>
<comment type="caution">
    <text evidence="2">The sequence shown here is derived from an EMBL/GenBank/DDBJ whole genome shotgun (WGS) entry which is preliminary data.</text>
</comment>
<sequence length="466" mass="54692">MFSYVFYESMIQHPKVVTSTEISKRLKISYKGASLLKKRFQLFASQQLPKYKKLTYDALDQEFKGFTLPPDENTDITHLMENRPYVSADTMVLFSASERANGGRKRYRHGGSTASIYLSESLGGRQVGTLVHTIGVKKGPVFFNSVPNQKANTLGPIIKDHLPLHTPLMTDEGYPWLWGIYSNHRSVNHSARSKDIRYRWAKDRWSKNGVHNQVAEANHRVLKSAFASYYYIRPENSTRYLNEFSFLKNAQVFGLDVLIGDDVDCWRWNFFSDESRKTKAVGIRGKKYQLKRSDSKKGNWLSSSINSYSYIVQKEESEFNSRNRNDYVLLNDSSEFPEFGPSIKKEMDLHNQFWSSPRVPNFQRKKEQEYQKTASKMWRLIHSKHAEAKYHSISEVCSILNIHKQTAMLIIRKWLKLKLIEKRRLNKTWYDQRIDFFLKPKKETLPLILYTRFQRDNFKNHVGFSK</sequence>
<organism evidence="2 3">
    <name type="scientific">Leptospira weilii str. 2006001855</name>
    <dbReference type="NCBI Taxonomy" id="996804"/>
    <lineage>
        <taxon>Bacteria</taxon>
        <taxon>Pseudomonadati</taxon>
        <taxon>Spirochaetota</taxon>
        <taxon>Spirochaetia</taxon>
        <taxon>Leptospirales</taxon>
        <taxon>Leptospiraceae</taxon>
        <taxon>Leptospira</taxon>
    </lineage>
</organism>
<dbReference type="AlphaFoldDB" id="M6FDF8"/>
<dbReference type="InterPro" id="IPR024445">
    <property type="entry name" value="Tnp_ISXO2-like"/>
</dbReference>
<protein>
    <submittedName>
        <fullName evidence="2">ISXO2-like transposase domain protein</fullName>
    </submittedName>
</protein>
<dbReference type="Pfam" id="PF12762">
    <property type="entry name" value="DDE_Tnp_IS1595"/>
    <property type="match status" value="1"/>
</dbReference>
<name>M6FDF8_9LEPT</name>
<evidence type="ECO:0000259" key="1">
    <source>
        <dbReference type="SMART" id="SM01126"/>
    </source>
</evidence>
<proteinExistence type="predicted"/>
<feature type="domain" description="ISXO2-like transposase" evidence="1">
    <location>
        <begin position="99"/>
        <end position="249"/>
    </location>
</feature>
<evidence type="ECO:0000313" key="2">
    <source>
        <dbReference type="EMBL" id="EMM70818.1"/>
    </source>
</evidence>
<evidence type="ECO:0000313" key="3">
    <source>
        <dbReference type="Proteomes" id="UP000012101"/>
    </source>
</evidence>
<reference evidence="2 3" key="1">
    <citation type="submission" date="2013-01" db="EMBL/GenBank/DDBJ databases">
        <authorList>
            <person name="Harkins D.M."/>
            <person name="Durkin A.S."/>
            <person name="Brinkac L.M."/>
            <person name="Haft D.H."/>
            <person name="Selengut J.D."/>
            <person name="Sanka R."/>
            <person name="DePew J."/>
            <person name="Purushe J."/>
            <person name="Hospenthal D.R."/>
            <person name="Murray C.K."/>
            <person name="Pimentel G."/>
            <person name="Wasfy M."/>
            <person name="Vinetz J.M."/>
            <person name="Sutton G.G."/>
            <person name="Nierman W.C."/>
            <person name="Fouts D.E."/>
        </authorList>
    </citation>
    <scope>NUCLEOTIDE SEQUENCE [LARGE SCALE GENOMIC DNA]</scope>
    <source>
        <strain evidence="2 3">2006001855</strain>
    </source>
</reference>
<dbReference type="SMART" id="SM01126">
    <property type="entry name" value="DDE_Tnp_IS1595"/>
    <property type="match status" value="1"/>
</dbReference>
<dbReference type="EMBL" id="AFJM02000069">
    <property type="protein sequence ID" value="EMM70818.1"/>
    <property type="molecule type" value="Genomic_DNA"/>
</dbReference>
<accession>M6FDF8</accession>
<gene>
    <name evidence="2" type="ORF">LEP1GSC038_2100</name>
</gene>